<protein>
    <submittedName>
        <fullName evidence="3">Uncharacterized protein</fullName>
    </submittedName>
</protein>
<name>A0A016SL95_9BILA</name>
<dbReference type="EMBL" id="JARK01001546">
    <property type="protein sequence ID" value="EYB91107.1"/>
    <property type="molecule type" value="Genomic_DNA"/>
</dbReference>
<feature type="region of interest" description="Disordered" evidence="1">
    <location>
        <begin position="1"/>
        <end position="43"/>
    </location>
</feature>
<evidence type="ECO:0000256" key="1">
    <source>
        <dbReference type="SAM" id="MobiDB-lite"/>
    </source>
</evidence>
<keyword evidence="2" id="KW-1133">Transmembrane helix</keyword>
<keyword evidence="4" id="KW-1185">Reference proteome</keyword>
<dbReference type="AlphaFoldDB" id="A0A016SL95"/>
<keyword evidence="2" id="KW-0472">Membrane</keyword>
<gene>
    <name evidence="3" type="primary">Acey_s0210.g2133</name>
    <name evidence="3" type="ORF">Y032_0210g2133</name>
</gene>
<accession>A0A016SL95</accession>
<keyword evidence="2" id="KW-0812">Transmembrane</keyword>
<feature type="compositionally biased region" description="Basic and acidic residues" evidence="1">
    <location>
        <begin position="11"/>
        <end position="23"/>
    </location>
</feature>
<evidence type="ECO:0000256" key="2">
    <source>
        <dbReference type="SAM" id="Phobius"/>
    </source>
</evidence>
<evidence type="ECO:0000313" key="4">
    <source>
        <dbReference type="Proteomes" id="UP000024635"/>
    </source>
</evidence>
<dbReference type="Proteomes" id="UP000024635">
    <property type="component" value="Unassembled WGS sequence"/>
</dbReference>
<organism evidence="3 4">
    <name type="scientific">Ancylostoma ceylanicum</name>
    <dbReference type="NCBI Taxonomy" id="53326"/>
    <lineage>
        <taxon>Eukaryota</taxon>
        <taxon>Metazoa</taxon>
        <taxon>Ecdysozoa</taxon>
        <taxon>Nematoda</taxon>
        <taxon>Chromadorea</taxon>
        <taxon>Rhabditida</taxon>
        <taxon>Rhabditina</taxon>
        <taxon>Rhabditomorpha</taxon>
        <taxon>Strongyloidea</taxon>
        <taxon>Ancylostomatidae</taxon>
        <taxon>Ancylostomatinae</taxon>
        <taxon>Ancylostoma</taxon>
    </lineage>
</organism>
<comment type="caution">
    <text evidence="3">The sequence shown here is derived from an EMBL/GenBank/DDBJ whole genome shotgun (WGS) entry which is preliminary data.</text>
</comment>
<reference evidence="4" key="1">
    <citation type="journal article" date="2015" name="Nat. Genet.">
        <title>The genome and transcriptome of the zoonotic hookworm Ancylostoma ceylanicum identify infection-specific gene families.</title>
        <authorList>
            <person name="Schwarz E.M."/>
            <person name="Hu Y."/>
            <person name="Antoshechkin I."/>
            <person name="Miller M.M."/>
            <person name="Sternberg P.W."/>
            <person name="Aroian R.V."/>
        </authorList>
    </citation>
    <scope>NUCLEOTIDE SEQUENCE</scope>
    <source>
        <strain evidence="4">HY135</strain>
    </source>
</reference>
<sequence>MQFQGIISAAHESEDKSNDDGTDRSLPLTALLPRGTNRCSASGTQSERLVATKIRPSKSSYIRCLKKVVYPAVTVLVMLFCNGHSLAACLMNK</sequence>
<feature type="transmembrane region" description="Helical" evidence="2">
    <location>
        <begin position="68"/>
        <end position="87"/>
    </location>
</feature>
<proteinExistence type="predicted"/>
<evidence type="ECO:0000313" key="3">
    <source>
        <dbReference type="EMBL" id="EYB91107.1"/>
    </source>
</evidence>